<proteinExistence type="predicted"/>
<dbReference type="InParanoid" id="A0A1X7T6B1"/>
<organism evidence="1">
    <name type="scientific">Amphimedon queenslandica</name>
    <name type="common">Sponge</name>
    <dbReference type="NCBI Taxonomy" id="400682"/>
    <lineage>
        <taxon>Eukaryota</taxon>
        <taxon>Metazoa</taxon>
        <taxon>Porifera</taxon>
        <taxon>Demospongiae</taxon>
        <taxon>Heteroscleromorpha</taxon>
        <taxon>Haplosclerida</taxon>
        <taxon>Niphatidae</taxon>
        <taxon>Amphimedon</taxon>
    </lineage>
</organism>
<protein>
    <submittedName>
        <fullName evidence="1">Uncharacterized protein</fullName>
    </submittedName>
</protein>
<dbReference type="EnsemblMetazoa" id="Aqu2.1.10060_001">
    <property type="protein sequence ID" value="Aqu2.1.10060_001"/>
    <property type="gene ID" value="Aqu2.1.10060"/>
</dbReference>
<dbReference type="AlphaFoldDB" id="A0A1X7T6B1"/>
<sequence length="115" mass="13187">MESFGWTAFFEELENVFSLCQSQIGIANEGFVDYITQKLELGLQNVKKIQEVLEIAIEPETELEEEEVVVRKYLDLISTLQSCIIWLLSYWDAYLEKRSICTQCQAGSLYSGSTT</sequence>
<evidence type="ECO:0000313" key="1">
    <source>
        <dbReference type="EnsemblMetazoa" id="Aqu2.1.10060_001"/>
    </source>
</evidence>
<reference evidence="1" key="1">
    <citation type="submission" date="2017-05" db="UniProtKB">
        <authorList>
            <consortium name="EnsemblMetazoa"/>
        </authorList>
    </citation>
    <scope>IDENTIFICATION</scope>
</reference>
<accession>A0A1X7T6B1</accession>
<name>A0A1X7T6B1_AMPQE</name>